<sequence>MTENLDSIRIYLTYTVSAYNDEYTITHTPKTNNRPLGGLTWLETVELFIKVRAL</sequence>
<gene>
    <name evidence="1" type="ORF">SAMN05216216_102112</name>
</gene>
<reference evidence="2" key="1">
    <citation type="submission" date="2016-10" db="EMBL/GenBank/DDBJ databases">
        <authorList>
            <person name="Varghese N."/>
            <person name="Submissions S."/>
        </authorList>
    </citation>
    <scope>NUCLEOTIDE SEQUENCE [LARGE SCALE GENOMIC DNA]</scope>
    <source>
        <strain evidence="2">CGMCC 1.8895</strain>
    </source>
</reference>
<protein>
    <submittedName>
        <fullName evidence="1">Uncharacterized protein</fullName>
    </submittedName>
</protein>
<keyword evidence="2" id="KW-1185">Reference proteome</keyword>
<dbReference type="EMBL" id="FNFY01000002">
    <property type="protein sequence ID" value="SDK34282.1"/>
    <property type="molecule type" value="Genomic_DNA"/>
</dbReference>
<proteinExistence type="predicted"/>
<name>A0A1G9B431_9BACL</name>
<accession>A0A1G9B431</accession>
<evidence type="ECO:0000313" key="1">
    <source>
        <dbReference type="EMBL" id="SDK34282.1"/>
    </source>
</evidence>
<evidence type="ECO:0000313" key="2">
    <source>
        <dbReference type="Proteomes" id="UP000199008"/>
    </source>
</evidence>
<dbReference type="Proteomes" id="UP000199008">
    <property type="component" value="Unassembled WGS sequence"/>
</dbReference>
<organism evidence="1 2">
    <name type="scientific">Lacicoccus qingdaonensis</name>
    <dbReference type="NCBI Taxonomy" id="576118"/>
    <lineage>
        <taxon>Bacteria</taxon>
        <taxon>Bacillati</taxon>
        <taxon>Bacillota</taxon>
        <taxon>Bacilli</taxon>
        <taxon>Bacillales</taxon>
        <taxon>Salinicoccaceae</taxon>
        <taxon>Lacicoccus</taxon>
    </lineage>
</organism>
<dbReference type="AlphaFoldDB" id="A0A1G9B431"/>